<keyword evidence="7" id="KW-0732">Signal</keyword>
<evidence type="ECO:0000256" key="7">
    <source>
        <dbReference type="SAM" id="SignalP"/>
    </source>
</evidence>
<reference evidence="9 10" key="1">
    <citation type="submission" date="2018-11" db="EMBL/GenBank/DDBJ databases">
        <title>Genomic Encyclopedia of Type Strains, Phase IV (KMG-IV): sequencing the most valuable type-strain genomes for metagenomic binning, comparative biology and taxonomic classification.</title>
        <authorList>
            <person name="Goeker M."/>
        </authorList>
    </citation>
    <scope>NUCLEOTIDE SEQUENCE [LARGE SCALE GENOMIC DNA]</scope>
    <source>
        <strain evidence="9 10">DSM 101684</strain>
    </source>
</reference>
<accession>A0A3N4UJW1</accession>
<organism evidence="9 10">
    <name type="scientific">Tibeticola sediminis</name>
    <dbReference type="NCBI Taxonomy" id="1917811"/>
    <lineage>
        <taxon>Bacteria</taxon>
        <taxon>Pseudomonadati</taxon>
        <taxon>Pseudomonadota</taxon>
        <taxon>Betaproteobacteria</taxon>
        <taxon>Burkholderiales</taxon>
        <taxon>Comamonadaceae</taxon>
        <taxon>Tibeticola</taxon>
    </lineage>
</organism>
<comment type="caution">
    <text evidence="9">The sequence shown here is derived from an EMBL/GenBank/DDBJ whole genome shotgun (WGS) entry which is preliminary data.</text>
</comment>
<keyword evidence="1" id="KW-0813">Transport</keyword>
<dbReference type="RefSeq" id="WP_124222676.1">
    <property type="nucleotide sequence ID" value="NZ_RKQL01000003.1"/>
</dbReference>
<dbReference type="GO" id="GO:0020037">
    <property type="term" value="F:heme binding"/>
    <property type="evidence" value="ECO:0007669"/>
    <property type="project" value="InterPro"/>
</dbReference>
<dbReference type="GO" id="GO:0009055">
    <property type="term" value="F:electron transfer activity"/>
    <property type="evidence" value="ECO:0007669"/>
    <property type="project" value="InterPro"/>
</dbReference>
<feature type="signal peptide" evidence="7">
    <location>
        <begin position="1"/>
        <end position="20"/>
    </location>
</feature>
<dbReference type="OrthoDB" id="8526831at2"/>
<keyword evidence="10" id="KW-1185">Reference proteome</keyword>
<gene>
    <name evidence="9" type="ORF">EDC62_1511</name>
</gene>
<dbReference type="SUPFAM" id="SSF46626">
    <property type="entry name" value="Cytochrome c"/>
    <property type="match status" value="1"/>
</dbReference>
<dbReference type="Proteomes" id="UP000272193">
    <property type="component" value="Unassembled WGS sequence"/>
</dbReference>
<dbReference type="GO" id="GO:0046872">
    <property type="term" value="F:metal ion binding"/>
    <property type="evidence" value="ECO:0007669"/>
    <property type="project" value="UniProtKB-KW"/>
</dbReference>
<keyword evidence="3 6" id="KW-0479">Metal-binding</keyword>
<evidence type="ECO:0000256" key="5">
    <source>
        <dbReference type="ARBA" id="ARBA00023004"/>
    </source>
</evidence>
<evidence type="ECO:0000256" key="1">
    <source>
        <dbReference type="ARBA" id="ARBA00022448"/>
    </source>
</evidence>
<keyword evidence="5 6" id="KW-0408">Iron</keyword>
<evidence type="ECO:0000313" key="9">
    <source>
        <dbReference type="EMBL" id="RPE67631.1"/>
    </source>
</evidence>
<proteinExistence type="predicted"/>
<evidence type="ECO:0000256" key="6">
    <source>
        <dbReference type="PROSITE-ProRule" id="PRU00433"/>
    </source>
</evidence>
<dbReference type="InterPro" id="IPR036909">
    <property type="entry name" value="Cyt_c-like_dom_sf"/>
</dbReference>
<keyword evidence="4" id="KW-0249">Electron transport</keyword>
<protein>
    <submittedName>
        <fullName evidence="9">Cytochrome c553</fullName>
    </submittedName>
</protein>
<feature type="domain" description="Cytochrome c" evidence="8">
    <location>
        <begin position="9"/>
        <end position="100"/>
    </location>
</feature>
<evidence type="ECO:0000313" key="10">
    <source>
        <dbReference type="Proteomes" id="UP000272193"/>
    </source>
</evidence>
<dbReference type="AlphaFoldDB" id="A0A3N4UJW1"/>
<keyword evidence="2 6" id="KW-0349">Heme</keyword>
<evidence type="ECO:0000259" key="8">
    <source>
        <dbReference type="PROSITE" id="PS51007"/>
    </source>
</evidence>
<evidence type="ECO:0000256" key="4">
    <source>
        <dbReference type="ARBA" id="ARBA00022982"/>
    </source>
</evidence>
<evidence type="ECO:0000256" key="3">
    <source>
        <dbReference type="ARBA" id="ARBA00022723"/>
    </source>
</evidence>
<dbReference type="InterPro" id="IPR009056">
    <property type="entry name" value="Cyt_c-like_dom"/>
</dbReference>
<dbReference type="Pfam" id="PF13442">
    <property type="entry name" value="Cytochrome_CBB3"/>
    <property type="match status" value="1"/>
</dbReference>
<evidence type="ECO:0000256" key="2">
    <source>
        <dbReference type="ARBA" id="ARBA00022617"/>
    </source>
</evidence>
<sequence>MKTWIAGALALAAGLGVAQAQPADAVQLRSWAAACANCHGTHGVAEKGMESLAGQKQDELLKKLLDFKTGRKPATLMHQIAKGYSDEQLQQLAGYFAALKK</sequence>
<name>A0A3N4UJW1_9BURK</name>
<dbReference type="EMBL" id="RKQL01000003">
    <property type="protein sequence ID" value="RPE67631.1"/>
    <property type="molecule type" value="Genomic_DNA"/>
</dbReference>
<dbReference type="PANTHER" id="PTHR33751:SF9">
    <property type="entry name" value="CYTOCHROME C4"/>
    <property type="match status" value="1"/>
</dbReference>
<dbReference type="PANTHER" id="PTHR33751">
    <property type="entry name" value="CBB3-TYPE CYTOCHROME C OXIDASE SUBUNIT FIXP"/>
    <property type="match status" value="1"/>
</dbReference>
<feature type="chain" id="PRO_5018031257" evidence="7">
    <location>
        <begin position="21"/>
        <end position="101"/>
    </location>
</feature>
<dbReference type="PROSITE" id="PS51007">
    <property type="entry name" value="CYTC"/>
    <property type="match status" value="1"/>
</dbReference>
<dbReference type="InterPro" id="IPR050597">
    <property type="entry name" value="Cytochrome_c_Oxidase_Subunit"/>
</dbReference>
<dbReference type="Gene3D" id="1.10.760.10">
    <property type="entry name" value="Cytochrome c-like domain"/>
    <property type="match status" value="1"/>
</dbReference>